<dbReference type="PANTHER" id="PTHR46382:SF1">
    <property type="entry name" value="PHOSPHATIDATE CYTIDYLYLTRANSFERASE"/>
    <property type="match status" value="1"/>
</dbReference>
<feature type="transmembrane region" description="Helical" evidence="12">
    <location>
        <begin position="80"/>
        <end position="97"/>
    </location>
</feature>
<dbReference type="AlphaFoldDB" id="A0A161K851"/>
<keyword evidence="8" id="KW-0443">Lipid metabolism</keyword>
<evidence type="ECO:0000256" key="3">
    <source>
        <dbReference type="ARBA" id="ARBA00022516"/>
    </source>
</evidence>
<dbReference type="GO" id="GO:0016024">
    <property type="term" value="P:CDP-diacylglycerol biosynthetic process"/>
    <property type="evidence" value="ECO:0007669"/>
    <property type="project" value="TreeGrafter"/>
</dbReference>
<dbReference type="EC" id="2.7.7.41" evidence="13"/>
<keyword evidence="3" id="KW-0444">Lipid biosynthesis</keyword>
<dbReference type="GO" id="GO:0005886">
    <property type="term" value="C:plasma membrane"/>
    <property type="evidence" value="ECO:0007669"/>
    <property type="project" value="UniProtKB-SubCell"/>
</dbReference>
<dbReference type="GO" id="GO:0004605">
    <property type="term" value="F:phosphatidate cytidylyltransferase activity"/>
    <property type="evidence" value="ECO:0007669"/>
    <property type="project" value="UniProtKB-EC"/>
</dbReference>
<feature type="transmembrane region" description="Helical" evidence="12">
    <location>
        <begin position="109"/>
        <end position="130"/>
    </location>
</feature>
<feature type="transmembrane region" description="Helical" evidence="12">
    <location>
        <begin position="178"/>
        <end position="195"/>
    </location>
</feature>
<evidence type="ECO:0000256" key="5">
    <source>
        <dbReference type="ARBA" id="ARBA00022692"/>
    </source>
</evidence>
<evidence type="ECO:0000256" key="9">
    <source>
        <dbReference type="ARBA" id="ARBA00023136"/>
    </source>
</evidence>
<comment type="subcellular location">
    <subcellularLocation>
        <location evidence="1">Cell membrane</location>
        <topology evidence="1">Multi-pass membrane protein</topology>
    </subcellularLocation>
</comment>
<keyword evidence="5 12" id="KW-0812">Transmembrane</keyword>
<protein>
    <submittedName>
        <fullName evidence="13">Phosphatidate cytidylyltransferase</fullName>
        <ecNumber evidence="13">2.7.7.41</ecNumber>
    </submittedName>
</protein>
<keyword evidence="6 13" id="KW-0548">Nucleotidyltransferase</keyword>
<proteinExistence type="predicted"/>
<name>A0A161K851_9ZZZZ</name>
<evidence type="ECO:0000256" key="2">
    <source>
        <dbReference type="ARBA" id="ARBA00022475"/>
    </source>
</evidence>
<reference evidence="13" key="1">
    <citation type="submission" date="2015-10" db="EMBL/GenBank/DDBJ databases">
        <authorList>
            <person name="Gilbert D.G."/>
        </authorList>
    </citation>
    <scope>NUCLEOTIDE SEQUENCE</scope>
</reference>
<keyword evidence="2" id="KW-1003">Cell membrane</keyword>
<evidence type="ECO:0000256" key="8">
    <source>
        <dbReference type="ARBA" id="ARBA00023098"/>
    </source>
</evidence>
<feature type="transmembrane region" description="Helical" evidence="12">
    <location>
        <begin position="136"/>
        <end position="158"/>
    </location>
</feature>
<keyword evidence="4 13" id="KW-0808">Transferase</keyword>
<dbReference type="EMBL" id="FAXC01000370">
    <property type="protein sequence ID" value="CUV10191.1"/>
    <property type="molecule type" value="Genomic_DNA"/>
</dbReference>
<evidence type="ECO:0000256" key="12">
    <source>
        <dbReference type="SAM" id="Phobius"/>
    </source>
</evidence>
<dbReference type="PANTHER" id="PTHR46382">
    <property type="entry name" value="PHOSPHATIDATE CYTIDYLYLTRANSFERASE"/>
    <property type="match status" value="1"/>
</dbReference>
<evidence type="ECO:0000256" key="7">
    <source>
        <dbReference type="ARBA" id="ARBA00022989"/>
    </source>
</evidence>
<evidence type="ECO:0000256" key="6">
    <source>
        <dbReference type="ARBA" id="ARBA00022695"/>
    </source>
</evidence>
<evidence type="ECO:0000256" key="1">
    <source>
        <dbReference type="ARBA" id="ARBA00004651"/>
    </source>
</evidence>
<sequence>MNQLSTNRTLINVIGIPAILYLLWRGGLGFALFIFLVMIIGLDEFYRMNTNERQSPVKLTGYIFTGLMAAYYFWLPAITLLQGLSLLACFIIITLFIEMGRDKLNPTRNMGITVLGIMYVPVLLGSVIALRNLDTVYSTYFTVIMVVAIWICDSVAYIFGMKWGQKKIFPRISPNKSWVGSIAGLVSTFIVFYGLRVQGILPDLTLLDVAVFSIITGFFGQVGDFAESLLKRDVGVKDSGKLLLGHGGVLDRFDSITFASPLTYAYITLIYYPRLF</sequence>
<evidence type="ECO:0000256" key="4">
    <source>
        <dbReference type="ARBA" id="ARBA00022679"/>
    </source>
</evidence>
<keyword evidence="11" id="KW-1208">Phospholipid metabolism</keyword>
<evidence type="ECO:0000256" key="10">
    <source>
        <dbReference type="ARBA" id="ARBA00023209"/>
    </source>
</evidence>
<evidence type="ECO:0000313" key="13">
    <source>
        <dbReference type="EMBL" id="CUV10191.1"/>
    </source>
</evidence>
<gene>
    <name evidence="13" type="ORF">MGWOODY_Mmi884</name>
</gene>
<dbReference type="Pfam" id="PF01148">
    <property type="entry name" value="CTP_transf_1"/>
    <property type="match status" value="1"/>
</dbReference>
<keyword evidence="7 12" id="KW-1133">Transmembrane helix</keyword>
<organism evidence="13">
    <name type="scientific">hydrothermal vent metagenome</name>
    <dbReference type="NCBI Taxonomy" id="652676"/>
    <lineage>
        <taxon>unclassified sequences</taxon>
        <taxon>metagenomes</taxon>
        <taxon>ecological metagenomes</taxon>
    </lineage>
</organism>
<feature type="transmembrane region" description="Helical" evidence="12">
    <location>
        <begin position="20"/>
        <end position="43"/>
    </location>
</feature>
<keyword evidence="9 12" id="KW-0472">Membrane</keyword>
<accession>A0A161K851</accession>
<keyword evidence="10" id="KW-0594">Phospholipid biosynthesis</keyword>
<evidence type="ECO:0000256" key="11">
    <source>
        <dbReference type="ARBA" id="ARBA00023264"/>
    </source>
</evidence>